<proteinExistence type="predicted"/>
<feature type="domain" description="M23ase beta-sheet core" evidence="2">
    <location>
        <begin position="28"/>
        <end position="121"/>
    </location>
</feature>
<dbReference type="CDD" id="cd12797">
    <property type="entry name" value="M23_peptidase"/>
    <property type="match status" value="1"/>
</dbReference>
<keyword evidence="1" id="KW-1133">Transmembrane helix</keyword>
<accession>A0A411PYL1</accession>
<dbReference type="SUPFAM" id="SSF51261">
    <property type="entry name" value="Duplicated hybrid motif"/>
    <property type="match status" value="1"/>
</dbReference>
<gene>
    <name evidence="3" type="primary">31</name>
    <name evidence="3" type="ORF">SEA_WHEEHEIM_31</name>
</gene>
<dbReference type="Pfam" id="PF01551">
    <property type="entry name" value="Peptidase_M23"/>
    <property type="match status" value="1"/>
</dbReference>
<keyword evidence="1" id="KW-0472">Membrane</keyword>
<dbReference type="RefSeq" id="YP_010084089.1">
    <property type="nucleotide sequence ID" value="NC_055060.1"/>
</dbReference>
<dbReference type="Gene3D" id="2.70.70.10">
    <property type="entry name" value="Glucose Permease (Domain IIA)"/>
    <property type="match status" value="1"/>
</dbReference>
<dbReference type="EMBL" id="MK305890">
    <property type="protein sequence ID" value="QBG58618.1"/>
    <property type="molecule type" value="Genomic_DNA"/>
</dbReference>
<organism evidence="3 4">
    <name type="scientific">Streptomyces phage WheeHeim</name>
    <dbReference type="NCBI Taxonomy" id="2500797"/>
    <lineage>
        <taxon>Viruses</taxon>
        <taxon>Varidnaviria</taxon>
        <taxon>Bamfordvirae</taxon>
        <taxon>Preplasmiviricota</taxon>
        <taxon>Prepoliviricotina</taxon>
        <taxon>Tectiliviricetes</taxon>
        <taxon>Kalamavirales</taxon>
        <taxon>Tectiviridae</taxon>
        <taxon>Deltatectivirus</taxon>
        <taxon>Deltatectivirus wheeheim</taxon>
    </lineage>
</organism>
<dbReference type="InterPro" id="IPR016047">
    <property type="entry name" value="M23ase_b-sheet_dom"/>
</dbReference>
<feature type="transmembrane region" description="Helical" evidence="1">
    <location>
        <begin position="164"/>
        <end position="185"/>
    </location>
</feature>
<dbReference type="PANTHER" id="PTHR21666">
    <property type="entry name" value="PEPTIDASE-RELATED"/>
    <property type="match status" value="1"/>
</dbReference>
<dbReference type="GeneID" id="65073125"/>
<evidence type="ECO:0000259" key="2">
    <source>
        <dbReference type="Pfam" id="PF01551"/>
    </source>
</evidence>
<sequence>MADMIWPTICKTISQPYGKKNSRYVSGYHTGLDIACVNGSPIRAAHDGTVTGAGWNGPYGKQVKIKRGDIETWYNHLSVIRVSKGDNVSQGKIIGLEGTTGQSTGPHLHFEVRLNGKDVDPMPYLDGSKIITASDATQAGIGDVFSFPGKILDVFEWLGDTKNWYRIGLVFGGAILLWITIVGIGKAKVGGLLGSTAQNAGKGAAQAVKSVGKKVTSNAKTGSAGK</sequence>
<dbReference type="Proteomes" id="UP000290981">
    <property type="component" value="Segment"/>
</dbReference>
<reference evidence="3 4" key="1">
    <citation type="submission" date="2018-12" db="EMBL/GenBank/DDBJ databases">
        <authorList>
            <person name="Huynh A."/>
            <person name="Morcos G.S."/>
            <person name="Braun J."/>
            <person name="Danaila R."/>
            <person name="Emelio N."/>
            <person name="Mathyvannan S."/>
            <person name="Miner K."/>
            <person name="Nayak R."/>
            <person name="Norman C."/>
            <person name="Tran V."/>
            <person name="Wang J."/>
            <person name="Moy A."/>
            <person name="deCarvalho T."/>
            <person name="Erill I."/>
            <person name="Caruso S.M."/>
            <person name="Garlena R.A."/>
            <person name="Russell D.A."/>
            <person name="Pope W.H."/>
            <person name="Jacobs-Sera D."/>
            <person name="Hatfull G.F."/>
        </authorList>
    </citation>
    <scope>NUCLEOTIDE SEQUENCE [LARGE SCALE GENOMIC DNA]</scope>
</reference>
<dbReference type="PANTHER" id="PTHR21666:SF270">
    <property type="entry name" value="MUREIN HYDROLASE ACTIVATOR ENVC"/>
    <property type="match status" value="1"/>
</dbReference>
<evidence type="ECO:0000256" key="1">
    <source>
        <dbReference type="SAM" id="Phobius"/>
    </source>
</evidence>
<evidence type="ECO:0000313" key="3">
    <source>
        <dbReference type="EMBL" id="QBG58618.1"/>
    </source>
</evidence>
<protein>
    <submittedName>
        <fullName evidence="3">Peptidase</fullName>
    </submittedName>
</protein>
<dbReference type="GO" id="GO:0004222">
    <property type="term" value="F:metalloendopeptidase activity"/>
    <property type="evidence" value="ECO:0007669"/>
    <property type="project" value="TreeGrafter"/>
</dbReference>
<dbReference type="InterPro" id="IPR050570">
    <property type="entry name" value="Cell_wall_metabolism_enzyme"/>
</dbReference>
<dbReference type="KEGG" id="vg:65073125"/>
<dbReference type="InterPro" id="IPR011055">
    <property type="entry name" value="Dup_hybrid_motif"/>
</dbReference>
<keyword evidence="4" id="KW-1185">Reference proteome</keyword>
<name>A0A411PYL1_9VIRU</name>
<keyword evidence="1" id="KW-0812">Transmembrane</keyword>
<evidence type="ECO:0000313" key="4">
    <source>
        <dbReference type="Proteomes" id="UP000290981"/>
    </source>
</evidence>